<dbReference type="EMBL" id="CAJNJA010065752">
    <property type="protein sequence ID" value="CAE7886794.1"/>
    <property type="molecule type" value="Genomic_DNA"/>
</dbReference>
<dbReference type="AlphaFoldDB" id="A0A813B055"/>
<accession>A0A813B055</accession>
<evidence type="ECO:0000313" key="2">
    <source>
        <dbReference type="EMBL" id="CAE7886794.1"/>
    </source>
</evidence>
<feature type="transmembrane region" description="Helical" evidence="1">
    <location>
        <begin position="32"/>
        <end position="55"/>
    </location>
</feature>
<proteinExistence type="predicted"/>
<evidence type="ECO:0000313" key="3">
    <source>
        <dbReference type="Proteomes" id="UP000601435"/>
    </source>
</evidence>
<evidence type="ECO:0000256" key="1">
    <source>
        <dbReference type="SAM" id="Phobius"/>
    </source>
</evidence>
<name>A0A813B055_9DINO</name>
<feature type="transmembrane region" description="Helical" evidence="1">
    <location>
        <begin position="153"/>
        <end position="176"/>
    </location>
</feature>
<keyword evidence="1" id="KW-0472">Membrane</keyword>
<feature type="transmembrane region" description="Helical" evidence="1">
    <location>
        <begin position="188"/>
        <end position="209"/>
    </location>
</feature>
<sequence>MVVCSSCFLPVREAWSEGTGDPCVALPVQAELWLLLLLAAVVFVLLAATAFEVLWAPLAVVDAHTLEGEGLLVTVQGPVCHLPKLLVNYIRSEVSYDFHGTGFSWLDSKKTTGKVKSLRRCKLQLPLQPEQPPYTCATSKGFLRVNSGYKKMLLQFWILLCLLLLVPTVLVVASLSKNGPWHVLVTEGYFVLPLVVCAALLHPVVAWLLRRQRTPLQEACREYLSELSSFSLATIPAAEDQDHPRNQGLSMHALQHFWEHFKRFVLERNMHFVVANIVEPLTEKRQTSFVSLLQGKPVSYFVSHSWATPFQHFVQCLQRHTAFTGALEPTYWICSFANNQWDIAKEIGTDVLDSAFAKVLQSGVQGVVMVLDQQVQPFTRVWCLFELFLSSKRALQVVFATDCGILGDELCDSVGVALELGRRISCLQVERCQASSELDKQRIFAHIRGELGSLERMDGKIKDMVRDMLRRNLQHARTSTATLRQQLEQ</sequence>
<dbReference type="Proteomes" id="UP000601435">
    <property type="component" value="Unassembled WGS sequence"/>
</dbReference>
<organism evidence="2 3">
    <name type="scientific">Symbiodinium necroappetens</name>
    <dbReference type="NCBI Taxonomy" id="1628268"/>
    <lineage>
        <taxon>Eukaryota</taxon>
        <taxon>Sar</taxon>
        <taxon>Alveolata</taxon>
        <taxon>Dinophyceae</taxon>
        <taxon>Suessiales</taxon>
        <taxon>Symbiodiniaceae</taxon>
        <taxon>Symbiodinium</taxon>
    </lineage>
</organism>
<keyword evidence="1" id="KW-0812">Transmembrane</keyword>
<dbReference type="OrthoDB" id="412723at2759"/>
<comment type="caution">
    <text evidence="2">The sequence shown here is derived from an EMBL/GenBank/DDBJ whole genome shotgun (WGS) entry which is preliminary data.</text>
</comment>
<protein>
    <submittedName>
        <fullName evidence="2">Uncharacterized protein</fullName>
    </submittedName>
</protein>
<keyword evidence="3" id="KW-1185">Reference proteome</keyword>
<reference evidence="2" key="1">
    <citation type="submission" date="2021-02" db="EMBL/GenBank/DDBJ databases">
        <authorList>
            <person name="Dougan E. K."/>
            <person name="Rhodes N."/>
            <person name="Thang M."/>
            <person name="Chan C."/>
        </authorList>
    </citation>
    <scope>NUCLEOTIDE SEQUENCE</scope>
</reference>
<gene>
    <name evidence="2" type="ORF">SNEC2469_LOCUS29330</name>
</gene>
<keyword evidence="1" id="KW-1133">Transmembrane helix</keyword>